<dbReference type="PANTHER" id="PTHR18896">
    <property type="entry name" value="PHOSPHOLIPASE D"/>
    <property type="match status" value="1"/>
</dbReference>
<evidence type="ECO:0000256" key="1">
    <source>
        <dbReference type="ARBA" id="ARBA00000798"/>
    </source>
</evidence>
<dbReference type="GO" id="GO:0009395">
    <property type="term" value="P:phospholipid catabolic process"/>
    <property type="evidence" value="ECO:0007669"/>
    <property type="project" value="TreeGrafter"/>
</dbReference>
<keyword evidence="4" id="KW-0443">Lipid metabolism</keyword>
<dbReference type="EMBL" id="LPJX01000009">
    <property type="protein sequence ID" value="KWF71418.1"/>
    <property type="molecule type" value="Genomic_DNA"/>
</dbReference>
<dbReference type="SUPFAM" id="SSF56024">
    <property type="entry name" value="Phospholipase D/nuclease"/>
    <property type="match status" value="2"/>
</dbReference>
<dbReference type="Gene3D" id="3.30.870.10">
    <property type="entry name" value="Endonuclease Chain A"/>
    <property type="match status" value="2"/>
</dbReference>
<dbReference type="Proteomes" id="UP000061512">
    <property type="component" value="Unassembled WGS sequence"/>
</dbReference>
<evidence type="ECO:0000313" key="8">
    <source>
        <dbReference type="Proteomes" id="UP000061512"/>
    </source>
</evidence>
<dbReference type="Pfam" id="PF13091">
    <property type="entry name" value="PLDc_2"/>
    <property type="match status" value="1"/>
</dbReference>
<dbReference type="SMART" id="SM00155">
    <property type="entry name" value="PLDc"/>
    <property type="match status" value="2"/>
</dbReference>
<protein>
    <submittedName>
        <fullName evidence="7">Phospholipase</fullName>
    </submittedName>
</protein>
<organism evidence="7 8">
    <name type="scientific">Burkholderia pseudomultivorans</name>
    <dbReference type="NCBI Taxonomy" id="1207504"/>
    <lineage>
        <taxon>Bacteria</taxon>
        <taxon>Pseudomonadati</taxon>
        <taxon>Pseudomonadota</taxon>
        <taxon>Betaproteobacteria</taxon>
        <taxon>Burkholderiales</taxon>
        <taxon>Burkholderiaceae</taxon>
        <taxon>Burkholderia</taxon>
        <taxon>Burkholderia cepacia complex</taxon>
    </lineage>
</organism>
<sequence length="656" mass="74813">MADDIKTHNPVDIAIDEAGRNAQGAVQWLLEKREKNPITYGNSLEFLICGREGFQRIEKDIRDAKATVDLVCWGFDPGMELVRSGGKWKRGKTYGELLHEITTRALNPVRVRLLIWYDLAASTKQNNMPGYTDAKFGPLRSPYADHARHDYCVKWWQDHLPSSRRGQGKNPNLQIVLRSISRADVKALIDQEPKEEDAPVFEWYNPVDEAGLLWNFPTHHQKPILIDYEHDGGRHAIGYVMGLNSVTDYWDSERHQIDDSQRESWSAGKVAEEHAHAKATQNPGNRTGTGRYKHARPLQDYACRVVGPALKHLHQNFERGWNVFAPTLWKTKELAELPPRIPTLPKNTRQAVQIVRTQPHEREKSIKELYFQASSYARKYIYIENQYFYYPEFARHLKEQREKFCDAWDRLAQKPIAEVPRLHLFIVIPHPEDDGMVPRTFDTLTEFGHSETMPKQGDLVDSGKMSQNYKSAKYVEYDLNLKDEHGNPIKVKARHKVLDRPGVEDLEKTLGLKVSVARLRTSGMVGGEMAYREIYIHSKLMLIDDVFVTLGSANLNQRSMSVDSEINIAATGEGWAAGLRERVFKQNSGGAISGTGERELISDTFDEWINKMDENLLSMKNGVGLRGFLLPFEDYRSTTSMHASVTVPSGMGMVNV</sequence>
<dbReference type="GO" id="GO:0004630">
    <property type="term" value="F:phospholipase D activity"/>
    <property type="evidence" value="ECO:0007669"/>
    <property type="project" value="UniProtKB-EC"/>
</dbReference>
<evidence type="ECO:0000256" key="3">
    <source>
        <dbReference type="ARBA" id="ARBA00022801"/>
    </source>
</evidence>
<dbReference type="InterPro" id="IPR001736">
    <property type="entry name" value="PLipase_D/transphosphatidylase"/>
</dbReference>
<dbReference type="InterPro" id="IPR025202">
    <property type="entry name" value="PLD-like_dom"/>
</dbReference>
<evidence type="ECO:0000259" key="6">
    <source>
        <dbReference type="PROSITE" id="PS50035"/>
    </source>
</evidence>
<evidence type="ECO:0000256" key="2">
    <source>
        <dbReference type="ARBA" id="ARBA00022737"/>
    </source>
</evidence>
<feature type="compositionally biased region" description="Polar residues" evidence="5">
    <location>
        <begin position="279"/>
        <end position="288"/>
    </location>
</feature>
<dbReference type="AlphaFoldDB" id="A0A132F721"/>
<dbReference type="RefSeq" id="WP_060296746.1">
    <property type="nucleotide sequence ID" value="NZ_LPJX01000009.1"/>
</dbReference>
<accession>A0A132F721</accession>
<keyword evidence="3" id="KW-0378">Hydrolase</keyword>
<evidence type="ECO:0000256" key="5">
    <source>
        <dbReference type="SAM" id="MobiDB-lite"/>
    </source>
</evidence>
<dbReference type="InterPro" id="IPR015679">
    <property type="entry name" value="PLipase_D_fam"/>
</dbReference>
<feature type="region of interest" description="Disordered" evidence="5">
    <location>
        <begin position="260"/>
        <end position="291"/>
    </location>
</feature>
<keyword evidence="2" id="KW-0677">Repeat</keyword>
<dbReference type="PROSITE" id="PS50035">
    <property type="entry name" value="PLD"/>
    <property type="match status" value="1"/>
</dbReference>
<dbReference type="PANTHER" id="PTHR18896:SF76">
    <property type="entry name" value="PHOSPHOLIPASE"/>
    <property type="match status" value="1"/>
</dbReference>
<gene>
    <name evidence="7" type="ORF">WT57_09660</name>
</gene>
<comment type="catalytic activity">
    <reaction evidence="1">
        <text>a 1,2-diacyl-sn-glycero-3-phosphocholine + H2O = a 1,2-diacyl-sn-glycero-3-phosphate + choline + H(+)</text>
        <dbReference type="Rhea" id="RHEA:14445"/>
        <dbReference type="ChEBI" id="CHEBI:15354"/>
        <dbReference type="ChEBI" id="CHEBI:15377"/>
        <dbReference type="ChEBI" id="CHEBI:15378"/>
        <dbReference type="ChEBI" id="CHEBI:57643"/>
        <dbReference type="ChEBI" id="CHEBI:58608"/>
        <dbReference type="EC" id="3.1.4.4"/>
    </reaction>
</comment>
<comment type="caution">
    <text evidence="7">The sequence shown here is derived from an EMBL/GenBank/DDBJ whole genome shotgun (WGS) entry which is preliminary data.</text>
</comment>
<reference evidence="7 8" key="1">
    <citation type="submission" date="2015-11" db="EMBL/GenBank/DDBJ databases">
        <title>Expanding the genomic diversity of Burkholderia species for the development of highly accurate diagnostics.</title>
        <authorList>
            <person name="Sahl J."/>
            <person name="Keim P."/>
            <person name="Wagner D."/>
        </authorList>
    </citation>
    <scope>NUCLEOTIDE SEQUENCE [LARGE SCALE GENOMIC DNA]</scope>
    <source>
        <strain evidence="7 8">MSMB574WGS</strain>
    </source>
</reference>
<evidence type="ECO:0000256" key="4">
    <source>
        <dbReference type="ARBA" id="ARBA00023098"/>
    </source>
</evidence>
<evidence type="ECO:0000313" key="7">
    <source>
        <dbReference type="EMBL" id="KWF71418.1"/>
    </source>
</evidence>
<name>A0A132F721_9BURK</name>
<feature type="domain" description="PLD phosphodiesterase" evidence="6">
    <location>
        <begin position="532"/>
        <end position="559"/>
    </location>
</feature>
<proteinExistence type="predicted"/>